<dbReference type="Proteomes" id="UP001223390">
    <property type="component" value="Unassembled WGS sequence"/>
</dbReference>
<comment type="caution">
    <text evidence="1">The sequence shown here is derived from an EMBL/GenBank/DDBJ whole genome shotgun (WGS) entry which is preliminary data.</text>
</comment>
<name>A0ABT7H4V3_9ACTN</name>
<evidence type="ECO:0000313" key="1">
    <source>
        <dbReference type="EMBL" id="MDK9500491.1"/>
    </source>
</evidence>
<gene>
    <name evidence="1" type="ORF">QEZ40_006313</name>
</gene>
<accession>A0ABT7H4V3</accession>
<keyword evidence="2" id="KW-1185">Reference proteome</keyword>
<sequence>MADTFDHAPAVWTARQLRSALADVPDDAPISIGVAGTPGDLDEYDEFVLVGAEPVEVDPGDGEDPGTPQVEFTLFADAKAGLYYLDME</sequence>
<dbReference type="Pfam" id="PF19735">
    <property type="entry name" value="DUF6225"/>
    <property type="match status" value="1"/>
</dbReference>
<dbReference type="EMBL" id="JASITI010000064">
    <property type="protein sequence ID" value="MDK9500491.1"/>
    <property type="molecule type" value="Genomic_DNA"/>
</dbReference>
<dbReference type="RefSeq" id="WP_285346107.1">
    <property type="nucleotide sequence ID" value="NZ_JASITI010000064.1"/>
</dbReference>
<dbReference type="InterPro" id="IPR045772">
    <property type="entry name" value="DUF6225"/>
</dbReference>
<reference evidence="1 2" key="1">
    <citation type="submission" date="2023-05" db="EMBL/GenBank/DDBJ databases">
        <title>Sequencing and Assembly of Streptomyces sp. NP73.</title>
        <authorList>
            <person name="Konwar A.N."/>
            <person name="Saikia K."/>
            <person name="Thakur D."/>
        </authorList>
    </citation>
    <scope>NUCLEOTIDE SEQUENCE [LARGE SCALE GENOMIC DNA]</scope>
    <source>
        <strain evidence="1 2">NP73</strain>
    </source>
</reference>
<evidence type="ECO:0000313" key="2">
    <source>
        <dbReference type="Proteomes" id="UP001223390"/>
    </source>
</evidence>
<protein>
    <submittedName>
        <fullName evidence="1">DUF6225 family protein</fullName>
    </submittedName>
</protein>
<proteinExistence type="predicted"/>
<organism evidence="1 2">
    <name type="scientific">Streptomyces katrae</name>
    <dbReference type="NCBI Taxonomy" id="68223"/>
    <lineage>
        <taxon>Bacteria</taxon>
        <taxon>Bacillati</taxon>
        <taxon>Actinomycetota</taxon>
        <taxon>Actinomycetes</taxon>
        <taxon>Kitasatosporales</taxon>
        <taxon>Streptomycetaceae</taxon>
        <taxon>Streptomyces</taxon>
    </lineage>
</organism>